<dbReference type="Gene3D" id="3.40.190.290">
    <property type="match status" value="1"/>
</dbReference>
<evidence type="ECO:0000313" key="2">
    <source>
        <dbReference type="EMBL" id="SVA63547.1"/>
    </source>
</evidence>
<feature type="domain" description="LysR substrate-binding" evidence="1">
    <location>
        <begin position="2"/>
        <end position="126"/>
    </location>
</feature>
<gene>
    <name evidence="2" type="ORF">METZ01_LOCUS116401</name>
</gene>
<dbReference type="Pfam" id="PF03466">
    <property type="entry name" value="LysR_substrate"/>
    <property type="match status" value="1"/>
</dbReference>
<dbReference type="EMBL" id="UINC01015009">
    <property type="protein sequence ID" value="SVA63547.1"/>
    <property type="molecule type" value="Genomic_DNA"/>
</dbReference>
<dbReference type="AlphaFoldDB" id="A0A381XHA1"/>
<dbReference type="GO" id="GO:0043565">
    <property type="term" value="F:sequence-specific DNA binding"/>
    <property type="evidence" value="ECO:0007669"/>
    <property type="project" value="TreeGrafter"/>
</dbReference>
<reference evidence="2" key="1">
    <citation type="submission" date="2018-05" db="EMBL/GenBank/DDBJ databases">
        <authorList>
            <person name="Lanie J.A."/>
            <person name="Ng W.-L."/>
            <person name="Kazmierczak K.M."/>
            <person name="Andrzejewski T.M."/>
            <person name="Davidsen T.M."/>
            <person name="Wayne K.J."/>
            <person name="Tettelin H."/>
            <person name="Glass J.I."/>
            <person name="Rusch D."/>
            <person name="Podicherti R."/>
            <person name="Tsui H.-C.T."/>
            <person name="Winkler M.E."/>
        </authorList>
    </citation>
    <scope>NUCLEOTIDE SEQUENCE</scope>
</reference>
<dbReference type="PANTHER" id="PTHR30427:SF1">
    <property type="entry name" value="TRANSCRIPTIONAL ACTIVATOR PROTEIN LYSR"/>
    <property type="match status" value="1"/>
</dbReference>
<evidence type="ECO:0000259" key="1">
    <source>
        <dbReference type="Pfam" id="PF03466"/>
    </source>
</evidence>
<sequence>MMFCVIPESHPLSEKNILTFNDISGQDFVSFPNGTYIRYEIDRILEKNHVNCRVKLETRSTADIYQHVKHGAGISIVFPFLQFGEKPIPGTLFKSIKGNFKLSLAIMRSKRKDLSLIAKKFLEIIGQFS</sequence>
<name>A0A381XHA1_9ZZZZ</name>
<dbReference type="CDD" id="cd05466">
    <property type="entry name" value="PBP2_LTTR_substrate"/>
    <property type="match status" value="1"/>
</dbReference>
<organism evidence="2">
    <name type="scientific">marine metagenome</name>
    <dbReference type="NCBI Taxonomy" id="408172"/>
    <lineage>
        <taxon>unclassified sequences</taxon>
        <taxon>metagenomes</taxon>
        <taxon>ecological metagenomes</taxon>
    </lineage>
</organism>
<dbReference type="SUPFAM" id="SSF53850">
    <property type="entry name" value="Periplasmic binding protein-like II"/>
    <property type="match status" value="1"/>
</dbReference>
<proteinExistence type="predicted"/>
<accession>A0A381XHA1</accession>
<dbReference type="InterPro" id="IPR005119">
    <property type="entry name" value="LysR_subst-bd"/>
</dbReference>
<protein>
    <recommendedName>
        <fullName evidence="1">LysR substrate-binding domain-containing protein</fullName>
    </recommendedName>
</protein>
<dbReference type="PANTHER" id="PTHR30427">
    <property type="entry name" value="TRANSCRIPTIONAL ACTIVATOR PROTEIN LYSR"/>
    <property type="match status" value="1"/>
</dbReference>
<dbReference type="GO" id="GO:0010628">
    <property type="term" value="P:positive regulation of gene expression"/>
    <property type="evidence" value="ECO:0007669"/>
    <property type="project" value="TreeGrafter"/>
</dbReference>